<reference evidence="4" key="2">
    <citation type="submission" date="2016-05" db="EMBL/GenBank/DDBJ databases">
        <title>Comparative analysis highlights variable genome content of wheat rusts and divergence of the mating loci.</title>
        <authorList>
            <person name="Cuomo C.A."/>
            <person name="Bakkeren G."/>
            <person name="Szabo L."/>
            <person name="Khalil H."/>
            <person name="Joly D."/>
            <person name="Goldberg J."/>
            <person name="Young S."/>
            <person name="Zeng Q."/>
            <person name="Fellers J."/>
        </authorList>
    </citation>
    <scope>NUCLEOTIDE SEQUENCE [LARGE SCALE GENOMIC DNA]</scope>
    <source>
        <strain evidence="4">1-1 BBBD Race 1</strain>
    </source>
</reference>
<reference evidence="4" key="1">
    <citation type="submission" date="2009-11" db="EMBL/GenBank/DDBJ databases">
        <authorList>
            <consortium name="The Broad Institute Genome Sequencing Platform"/>
            <person name="Ward D."/>
            <person name="Feldgarden M."/>
            <person name="Earl A."/>
            <person name="Young S.K."/>
            <person name="Zeng Q."/>
            <person name="Koehrsen M."/>
            <person name="Alvarado L."/>
            <person name="Berlin A."/>
            <person name="Bochicchio J."/>
            <person name="Borenstein D."/>
            <person name="Chapman S.B."/>
            <person name="Chen Z."/>
            <person name="Engels R."/>
            <person name="Freedman E."/>
            <person name="Gellesch M."/>
            <person name="Goldberg J."/>
            <person name="Griggs A."/>
            <person name="Gujja S."/>
            <person name="Heilman E."/>
            <person name="Heiman D."/>
            <person name="Hepburn T."/>
            <person name="Howarth C."/>
            <person name="Jen D."/>
            <person name="Larson L."/>
            <person name="Lewis B."/>
            <person name="Mehta T."/>
            <person name="Park D."/>
            <person name="Pearson M."/>
            <person name="Roberts A."/>
            <person name="Saif S."/>
            <person name="Shea T."/>
            <person name="Shenoy N."/>
            <person name="Sisk P."/>
            <person name="Stolte C."/>
            <person name="Sykes S."/>
            <person name="Thomson T."/>
            <person name="Walk T."/>
            <person name="White J."/>
            <person name="Yandava C."/>
            <person name="Izard J."/>
            <person name="Baranova O.V."/>
            <person name="Blanton J.M."/>
            <person name="Tanner A.C."/>
            <person name="Dewhirst F.E."/>
            <person name="Haas B."/>
            <person name="Nusbaum C."/>
            <person name="Birren B."/>
        </authorList>
    </citation>
    <scope>NUCLEOTIDE SEQUENCE [LARGE SCALE GENOMIC DNA]</scope>
    <source>
        <strain evidence="4">1-1 BBBD Race 1</strain>
    </source>
</reference>
<dbReference type="PANTHER" id="PTHR34862">
    <property type="entry name" value="SPARK DOMAIN-CONTAINING PROTEIN"/>
    <property type="match status" value="1"/>
</dbReference>
<dbReference type="Proteomes" id="UP000005240">
    <property type="component" value="Unassembled WGS sequence"/>
</dbReference>
<feature type="region of interest" description="Disordered" evidence="1">
    <location>
        <begin position="253"/>
        <end position="276"/>
    </location>
</feature>
<dbReference type="OrthoDB" id="2536450at2759"/>
<dbReference type="EMBL" id="ADAS02000029">
    <property type="protein sequence ID" value="OAV95358.1"/>
    <property type="molecule type" value="Genomic_DNA"/>
</dbReference>
<dbReference type="EnsemblFungi" id="PTTG_05421-t43_1">
    <property type="protein sequence ID" value="PTTG_05421-t43_1-p1"/>
    <property type="gene ID" value="PTTG_05421"/>
</dbReference>
<evidence type="ECO:0000313" key="4">
    <source>
        <dbReference type="EMBL" id="OAV95358.1"/>
    </source>
</evidence>
<dbReference type="AlphaFoldDB" id="A0A0C4EX73"/>
<dbReference type="OMA" id="ATIGHPS"/>
<reference evidence="5 6" key="3">
    <citation type="journal article" date="2017" name="G3 (Bethesda)">
        <title>Comparative analysis highlights variable genome content of wheat rusts and divergence of the mating loci.</title>
        <authorList>
            <person name="Cuomo C.A."/>
            <person name="Bakkeren G."/>
            <person name="Khalil H.B."/>
            <person name="Panwar V."/>
            <person name="Joly D."/>
            <person name="Linning R."/>
            <person name="Sakthikumar S."/>
            <person name="Song X."/>
            <person name="Adiconis X."/>
            <person name="Fan L."/>
            <person name="Goldberg J.M."/>
            <person name="Levin J.Z."/>
            <person name="Young S."/>
            <person name="Zeng Q."/>
            <person name="Anikster Y."/>
            <person name="Bruce M."/>
            <person name="Wang M."/>
            <person name="Yin C."/>
            <person name="McCallum B."/>
            <person name="Szabo L.J."/>
            <person name="Hulbert S."/>
            <person name="Chen X."/>
            <person name="Fellers J.P."/>
        </authorList>
    </citation>
    <scope>NUCLEOTIDE SEQUENCE</scope>
    <source>
        <strain evidence="5">isolate 1-1 / race 1 (BBBD)</strain>
        <strain evidence="6">Isolate 1-1 / race 1 (BBBD)</strain>
    </source>
</reference>
<dbReference type="VEuPathDB" id="FungiDB:PTTG_05421"/>
<feature type="chain" id="PRO_5009386209" description="DUF7729 domain-containing protein" evidence="2">
    <location>
        <begin position="25"/>
        <end position="276"/>
    </location>
</feature>
<gene>
    <name evidence="4" type="ORF">PTTG_05421</name>
</gene>
<evidence type="ECO:0000313" key="6">
    <source>
        <dbReference type="Proteomes" id="UP000005240"/>
    </source>
</evidence>
<feature type="domain" description="DUF7729" evidence="3">
    <location>
        <begin position="65"/>
        <end position="247"/>
    </location>
</feature>
<keyword evidence="6" id="KW-1185">Reference proteome</keyword>
<evidence type="ECO:0000256" key="2">
    <source>
        <dbReference type="SAM" id="SignalP"/>
    </source>
</evidence>
<keyword evidence="2" id="KW-0732">Signal</keyword>
<accession>A0A0C4EX73</accession>
<dbReference type="PANTHER" id="PTHR34862:SF1">
    <property type="entry name" value="SPARK DOMAIN-CONTAINING PROTEIN"/>
    <property type="match status" value="1"/>
</dbReference>
<reference evidence="5" key="4">
    <citation type="submission" date="2025-05" db="UniProtKB">
        <authorList>
            <consortium name="EnsemblFungi"/>
        </authorList>
    </citation>
    <scope>IDENTIFICATION</scope>
    <source>
        <strain evidence="5">isolate 1-1 / race 1 (BBBD)</strain>
    </source>
</reference>
<evidence type="ECO:0000256" key="1">
    <source>
        <dbReference type="SAM" id="MobiDB-lite"/>
    </source>
</evidence>
<protein>
    <recommendedName>
        <fullName evidence="3">DUF7729 domain-containing protein</fullName>
    </recommendedName>
</protein>
<evidence type="ECO:0000259" key="3">
    <source>
        <dbReference type="Pfam" id="PF24855"/>
    </source>
</evidence>
<feature type="signal peptide" evidence="2">
    <location>
        <begin position="1"/>
        <end position="24"/>
    </location>
</feature>
<dbReference type="InterPro" id="IPR056146">
    <property type="entry name" value="DUF7729"/>
</dbReference>
<proteinExistence type="predicted"/>
<organism evidence="4">
    <name type="scientific">Puccinia triticina (isolate 1-1 / race 1 (BBBD))</name>
    <name type="common">Brown leaf rust fungus</name>
    <dbReference type="NCBI Taxonomy" id="630390"/>
    <lineage>
        <taxon>Eukaryota</taxon>
        <taxon>Fungi</taxon>
        <taxon>Dikarya</taxon>
        <taxon>Basidiomycota</taxon>
        <taxon>Pucciniomycotina</taxon>
        <taxon>Pucciniomycetes</taxon>
        <taxon>Pucciniales</taxon>
        <taxon>Pucciniaceae</taxon>
        <taxon>Puccinia</taxon>
    </lineage>
</organism>
<sequence>MAFSIQMISMVMMLCATSFRATIGHPSGSPAARAMVPQGTAAARSAAKLSPACQMAASSLLGGEFGSCANILGLVSIFEAKDSLVSPINHWVSAACASAPCSKEGLAAASHMIKTGCASDLQEGSIAAVAMYSILTHYDVTRDMFCSQYTHNSTFCLPSVLGAVEAQSGEKITLGEVVSLIAGKLTRADRAFLSVSKETYCTPCGHAIVTRSATMIDAIRQDPLGIRFDYKPDSAVHLISEICGPSFEDHKVPSSVRVAPPPHAAKLSAPSDNKLA</sequence>
<name>A0A0C4EX73_PUCT1</name>
<evidence type="ECO:0000313" key="5">
    <source>
        <dbReference type="EnsemblFungi" id="PTTG_05421-t43_1-p1"/>
    </source>
</evidence>
<dbReference type="Pfam" id="PF24855">
    <property type="entry name" value="DUF7729"/>
    <property type="match status" value="1"/>
</dbReference>